<gene>
    <name evidence="1" type="ORF">SCABRO_03549</name>
</gene>
<dbReference type="AlphaFoldDB" id="A0A0B0EDG3"/>
<evidence type="ECO:0008006" key="3">
    <source>
        <dbReference type="Google" id="ProtNLM"/>
    </source>
</evidence>
<comment type="caution">
    <text evidence="1">The sequence shown here is derived from an EMBL/GenBank/DDBJ whole genome shotgun (WGS) entry which is preliminary data.</text>
</comment>
<protein>
    <recommendedName>
        <fullName evidence="3">Lipoprotein</fullName>
    </recommendedName>
</protein>
<evidence type="ECO:0000313" key="1">
    <source>
        <dbReference type="EMBL" id="KHE90704.1"/>
    </source>
</evidence>
<organism evidence="1 2">
    <name type="scientific">Candidatus Scalindua brodae</name>
    <dbReference type="NCBI Taxonomy" id="237368"/>
    <lineage>
        <taxon>Bacteria</taxon>
        <taxon>Pseudomonadati</taxon>
        <taxon>Planctomycetota</taxon>
        <taxon>Candidatus Brocadiia</taxon>
        <taxon>Candidatus Brocadiales</taxon>
        <taxon>Candidatus Scalinduaceae</taxon>
        <taxon>Candidatus Scalindua</taxon>
    </lineage>
</organism>
<accession>A0A0B0EDG3</accession>
<dbReference type="PROSITE" id="PS51257">
    <property type="entry name" value="PROKAR_LIPOPROTEIN"/>
    <property type="match status" value="1"/>
</dbReference>
<sequence>MMRKIDTFPRVAVLLALLIIMLLSACKTYKPIPMDQVPFLQRAQTNTVGGLTVTAAVLTHEESEQIFGRPLGEKGIQPVWLEIVNNEDIPYALVSRYLDPTYFSASETARMNSVSKKM</sequence>
<evidence type="ECO:0000313" key="2">
    <source>
        <dbReference type="Proteomes" id="UP000030652"/>
    </source>
</evidence>
<reference evidence="1 2" key="1">
    <citation type="submission" date="2014-10" db="EMBL/GenBank/DDBJ databases">
        <title>Draft genome of anammox bacterium scalindua brodae, obtained using differential coverage binning of sequence data from two enrichment reactors.</title>
        <authorList>
            <person name="Speth D.R."/>
            <person name="Russ L."/>
            <person name="Kartal B."/>
            <person name="Op den Camp H.J."/>
            <person name="Dutilh B.E."/>
            <person name="Jetten M.S."/>
        </authorList>
    </citation>
    <scope>NUCLEOTIDE SEQUENCE [LARGE SCALE GENOMIC DNA]</scope>
    <source>
        <strain evidence="1">RU1</strain>
    </source>
</reference>
<proteinExistence type="predicted"/>
<dbReference type="EMBL" id="JRYO01000244">
    <property type="protein sequence ID" value="KHE90704.1"/>
    <property type="molecule type" value="Genomic_DNA"/>
</dbReference>
<dbReference type="Proteomes" id="UP000030652">
    <property type="component" value="Unassembled WGS sequence"/>
</dbReference>
<name>A0A0B0EDG3_9BACT</name>